<proteinExistence type="predicted"/>
<comment type="caution">
    <text evidence="1">The sequence shown here is derived from an EMBL/GenBank/DDBJ whole genome shotgun (WGS) entry which is preliminary data.</text>
</comment>
<dbReference type="Proteomes" id="UP001234297">
    <property type="component" value="Chromosome 1"/>
</dbReference>
<gene>
    <name evidence="1" type="ORF">MRB53_000689</name>
</gene>
<protein>
    <submittedName>
        <fullName evidence="1">Uncharacterized protein</fullName>
    </submittedName>
</protein>
<dbReference type="EMBL" id="CM056809">
    <property type="protein sequence ID" value="KAJ8647666.1"/>
    <property type="molecule type" value="Genomic_DNA"/>
</dbReference>
<sequence length="192" mass="22586">MEEAHYSYIVRERLRNLLPLLQRRGFLPRYRIDGYKVPERVPDGTRALLPHEILSFLKGTKMDEGRELQWKRMVKNLSKKRKLSNCLSVCDVSVSMDGTPMEVCVALGLLVSQLSEEPWRRNVLNFSENPELHRIEGKRLLEKVEFIKRMQWGMNIDFQKVFDRILDVAVASKLEEEKMVKRGVCIQRYGFC</sequence>
<keyword evidence="2" id="KW-1185">Reference proteome</keyword>
<evidence type="ECO:0000313" key="2">
    <source>
        <dbReference type="Proteomes" id="UP001234297"/>
    </source>
</evidence>
<accession>A0ACC2MPJ7</accession>
<evidence type="ECO:0000313" key="1">
    <source>
        <dbReference type="EMBL" id="KAJ8647666.1"/>
    </source>
</evidence>
<organism evidence="1 2">
    <name type="scientific">Persea americana</name>
    <name type="common">Avocado</name>
    <dbReference type="NCBI Taxonomy" id="3435"/>
    <lineage>
        <taxon>Eukaryota</taxon>
        <taxon>Viridiplantae</taxon>
        <taxon>Streptophyta</taxon>
        <taxon>Embryophyta</taxon>
        <taxon>Tracheophyta</taxon>
        <taxon>Spermatophyta</taxon>
        <taxon>Magnoliopsida</taxon>
        <taxon>Magnoliidae</taxon>
        <taxon>Laurales</taxon>
        <taxon>Lauraceae</taxon>
        <taxon>Persea</taxon>
    </lineage>
</organism>
<reference evidence="1 2" key="1">
    <citation type="journal article" date="2022" name="Hortic Res">
        <title>A haplotype resolved chromosomal level avocado genome allows analysis of novel avocado genes.</title>
        <authorList>
            <person name="Nath O."/>
            <person name="Fletcher S.J."/>
            <person name="Hayward A."/>
            <person name="Shaw L.M."/>
            <person name="Masouleh A.K."/>
            <person name="Furtado A."/>
            <person name="Henry R.J."/>
            <person name="Mitter N."/>
        </authorList>
    </citation>
    <scope>NUCLEOTIDE SEQUENCE [LARGE SCALE GENOMIC DNA]</scope>
    <source>
        <strain evidence="2">cv. Hass</strain>
    </source>
</reference>
<name>A0ACC2MPJ7_PERAE</name>